<keyword evidence="1" id="KW-1133">Transmembrane helix</keyword>
<proteinExistence type="predicted"/>
<protein>
    <submittedName>
        <fullName evidence="2">Uncharacterized protein</fullName>
    </submittedName>
</protein>
<sequence length="220" mass="22924">MTTKDKELAEPGKIEALLPWRAAGTLSAEETRLVDAALAKDSALAKQYEIIKDELAETVLLNEDLGAPSTRALEKLFAAIDTEPARGAPTASGLMARLGTFFNGWSPRTLGWAAAAAMLALVLQAGIITTAVMKQGGGYQTASSEASTAGTRLLVGFKSDATFDQITAFLVAYHASVVAGPQAGMFTVKFGDTTLAAKDAEQLIAKVKADKTVAFAAATQ</sequence>
<dbReference type="Proteomes" id="UP000035762">
    <property type="component" value="Unassembled WGS sequence"/>
</dbReference>
<keyword evidence="1" id="KW-0472">Membrane</keyword>
<evidence type="ECO:0000256" key="1">
    <source>
        <dbReference type="SAM" id="Phobius"/>
    </source>
</evidence>
<evidence type="ECO:0000313" key="2">
    <source>
        <dbReference type="EMBL" id="CEG08525.1"/>
    </source>
</evidence>
<dbReference type="STRING" id="1035.BN961_01941"/>
<keyword evidence="3" id="KW-1185">Reference proteome</keyword>
<name>A0A090MM75_AFIFE</name>
<feature type="transmembrane region" description="Helical" evidence="1">
    <location>
        <begin position="110"/>
        <end position="133"/>
    </location>
</feature>
<dbReference type="AlphaFoldDB" id="A0A090MM75"/>
<gene>
    <name evidence="2" type="ORF">BN961_01941</name>
</gene>
<evidence type="ECO:0000313" key="3">
    <source>
        <dbReference type="Proteomes" id="UP000035762"/>
    </source>
</evidence>
<organism evidence="2 3">
    <name type="scientific">Afipia felis</name>
    <name type="common">Cat scratch disease bacillus</name>
    <dbReference type="NCBI Taxonomy" id="1035"/>
    <lineage>
        <taxon>Bacteria</taxon>
        <taxon>Pseudomonadati</taxon>
        <taxon>Pseudomonadota</taxon>
        <taxon>Alphaproteobacteria</taxon>
        <taxon>Hyphomicrobiales</taxon>
        <taxon>Nitrobacteraceae</taxon>
        <taxon>Afipia</taxon>
    </lineage>
</organism>
<dbReference type="OrthoDB" id="7877390at2"/>
<comment type="caution">
    <text evidence="2">The sequence shown here is derived from an EMBL/GenBank/DDBJ whole genome shotgun (WGS) entry which is preliminary data.</text>
</comment>
<accession>A0A090MM75</accession>
<keyword evidence="1" id="KW-0812">Transmembrane</keyword>
<dbReference type="EMBL" id="CCAZ020000001">
    <property type="protein sequence ID" value="CEG08525.1"/>
    <property type="molecule type" value="Genomic_DNA"/>
</dbReference>
<dbReference type="RefSeq" id="WP_048756416.1">
    <property type="nucleotide sequence ID" value="NZ_CCAZ020000001.1"/>
</dbReference>
<reference evidence="2 3" key="1">
    <citation type="journal article" date="2014" name="Genome Announc.">
        <title>Genome Sequence of Afipia felis Strain 76713, Isolated in Hospital Water Using an Amoeba Co-Culture Procedure.</title>
        <authorList>
            <person name="Benamar S."/>
            <person name="La Scola B."/>
            <person name="Croce O."/>
        </authorList>
    </citation>
    <scope>NUCLEOTIDE SEQUENCE [LARGE SCALE GENOMIC DNA]</scope>
    <source>
        <strain evidence="2 3">76713</strain>
    </source>
</reference>